<gene>
    <name evidence="7" type="ordered locus">MCP_2521</name>
</gene>
<evidence type="ECO:0000256" key="3">
    <source>
        <dbReference type="ARBA" id="ARBA00022475"/>
    </source>
</evidence>
<evidence type="ECO:0000256" key="4">
    <source>
        <dbReference type="ARBA" id="ARBA00022519"/>
    </source>
</evidence>
<keyword evidence="2" id="KW-0813">Transport</keyword>
<dbReference type="RefSeq" id="WP_012901267.1">
    <property type="nucleotide sequence ID" value="NC_013665.1"/>
</dbReference>
<evidence type="ECO:0000256" key="2">
    <source>
        <dbReference type="ARBA" id="ARBA00022448"/>
    </source>
</evidence>
<dbReference type="GO" id="GO:0012505">
    <property type="term" value="C:endomembrane system"/>
    <property type="evidence" value="ECO:0007669"/>
    <property type="project" value="UniProtKB-SubCell"/>
</dbReference>
<evidence type="ECO:0000313" key="8">
    <source>
        <dbReference type="Proteomes" id="UP000001882"/>
    </source>
</evidence>
<dbReference type="GeneID" id="8682273"/>
<keyword evidence="8" id="KW-1185">Reference proteome</keyword>
<feature type="domain" description="Solute-binding protein family 3/N-terminal" evidence="6">
    <location>
        <begin position="58"/>
        <end position="297"/>
    </location>
</feature>
<dbReference type="STRING" id="304371.MCP_2521"/>
<dbReference type="PANTHER" id="PTHR30024">
    <property type="entry name" value="ALIPHATIC SULFONATES-BINDING PROTEIN-RELATED"/>
    <property type="match status" value="1"/>
</dbReference>
<keyword evidence="4" id="KW-0997">Cell inner membrane</keyword>
<reference evidence="7 8" key="1">
    <citation type="journal article" date="2007" name="Appl. Environ. Microbiol.">
        <title>Isolation of key methanogens for global methane emission from rice paddy fields: a novel isolate affiliated with the clone cluster rice cluster I.</title>
        <authorList>
            <person name="Sakai S."/>
            <person name="Imachi H."/>
            <person name="Sekiguchi Y."/>
            <person name="Ohashi A."/>
            <person name="Harada H."/>
            <person name="Kamagata Y."/>
        </authorList>
    </citation>
    <scope>NUCLEOTIDE SEQUENCE [LARGE SCALE GENOMIC DNA]</scope>
    <source>
        <strain evidence="8">DSM 17711 / JCM 13418 / NBRC 101707 / SANAE</strain>
    </source>
</reference>
<keyword evidence="5" id="KW-0472">Membrane</keyword>
<dbReference type="Pfam" id="PF13379">
    <property type="entry name" value="NMT1_2"/>
    <property type="match status" value="1"/>
</dbReference>
<dbReference type="EMBL" id="AP011532">
    <property type="protein sequence ID" value="BAI62593.1"/>
    <property type="molecule type" value="Genomic_DNA"/>
</dbReference>
<dbReference type="KEGG" id="mpd:MCP_2521"/>
<organism evidence="7 8">
    <name type="scientific">Methanocella paludicola (strain DSM 17711 / JCM 13418 / NBRC 101707 / SANAE)</name>
    <dbReference type="NCBI Taxonomy" id="304371"/>
    <lineage>
        <taxon>Archaea</taxon>
        <taxon>Methanobacteriati</taxon>
        <taxon>Methanobacteriota</taxon>
        <taxon>Stenosarchaea group</taxon>
        <taxon>Methanomicrobia</taxon>
        <taxon>Methanocellales</taxon>
        <taxon>Methanocellaceae</taxon>
        <taxon>Methanocella</taxon>
    </lineage>
</organism>
<dbReference type="OrthoDB" id="10037at2157"/>
<dbReference type="Gene3D" id="3.40.190.10">
    <property type="entry name" value="Periplasmic binding protein-like II"/>
    <property type="match status" value="2"/>
</dbReference>
<evidence type="ECO:0000313" key="7">
    <source>
        <dbReference type="EMBL" id="BAI62593.1"/>
    </source>
</evidence>
<dbReference type="AlphaFoldDB" id="D1Z1M1"/>
<keyword evidence="3" id="KW-1003">Cell membrane</keyword>
<dbReference type="InParanoid" id="D1Z1M1"/>
<dbReference type="InterPro" id="IPR001638">
    <property type="entry name" value="Solute-binding_3/MltF_N"/>
</dbReference>
<dbReference type="Proteomes" id="UP000001882">
    <property type="component" value="Chromosome"/>
</dbReference>
<dbReference type="SMART" id="SM00062">
    <property type="entry name" value="PBPb"/>
    <property type="match status" value="1"/>
</dbReference>
<dbReference type="SUPFAM" id="SSF53850">
    <property type="entry name" value="Periplasmic binding protein-like II"/>
    <property type="match status" value="1"/>
</dbReference>
<proteinExistence type="predicted"/>
<reference evidence="7 8" key="2">
    <citation type="journal article" date="2008" name="Int. J. Syst. Evol. Microbiol.">
        <title>Methanocella paludicola gen. nov., sp. nov., a methane-producing archaeon, the first isolate of the lineage 'Rice Cluster I', and proposal of the new archaeal order Methanocellales ord. nov.</title>
        <authorList>
            <person name="Sakai S."/>
            <person name="Imachi H."/>
            <person name="Hanada S."/>
            <person name="Ohashi A."/>
            <person name="Harada H."/>
            <person name="Kamagata Y."/>
        </authorList>
    </citation>
    <scope>NUCLEOTIDE SEQUENCE [LARGE SCALE GENOMIC DNA]</scope>
    <source>
        <strain evidence="8">DSM 17711 / JCM 13418 / NBRC 101707 / SANAE</strain>
    </source>
</reference>
<name>D1Z1M1_METPS</name>
<dbReference type="eggNOG" id="arCOG01803">
    <property type="taxonomic scope" value="Archaea"/>
</dbReference>
<dbReference type="CDD" id="cd13553">
    <property type="entry name" value="PBP2_NrtA_CpmA_like"/>
    <property type="match status" value="1"/>
</dbReference>
<evidence type="ECO:0000256" key="5">
    <source>
        <dbReference type="ARBA" id="ARBA00023136"/>
    </source>
</evidence>
<reference evidence="8" key="3">
    <citation type="journal article" date="2011" name="PLoS ONE">
        <title>Genome sequence of a mesophilic hydrogenotrophic methanogen Methanocella paludicola, the first cultivated representative of the order Methanocellales.</title>
        <authorList>
            <person name="Sakai S."/>
            <person name="Takaki Y."/>
            <person name="Shimamura S."/>
            <person name="Sekine M."/>
            <person name="Tajima T."/>
            <person name="Kosugi H."/>
            <person name="Ichikawa N."/>
            <person name="Tasumi E."/>
            <person name="Hiraki A.T."/>
            <person name="Shimizu A."/>
            <person name="Kato Y."/>
            <person name="Nishiko R."/>
            <person name="Mori K."/>
            <person name="Fujita N."/>
            <person name="Imachi H."/>
            <person name="Takai K."/>
        </authorList>
    </citation>
    <scope>NUCLEOTIDE SEQUENCE [LARGE SCALE GENOMIC DNA]</scope>
    <source>
        <strain evidence="8">DSM 17711 / JCM 13418 / NBRC 101707 / SANAE</strain>
    </source>
</reference>
<comment type="subcellular location">
    <subcellularLocation>
        <location evidence="1">Endomembrane system</location>
    </subcellularLocation>
</comment>
<dbReference type="PANTHER" id="PTHR30024:SF42">
    <property type="entry name" value="ALIPHATIC SULFONATES-BINDING PROTEIN-RELATED"/>
    <property type="match status" value="1"/>
</dbReference>
<accession>D1Z1M1</accession>
<dbReference type="InterPro" id="IPR044527">
    <property type="entry name" value="NrtA/CpmA_ABC-bd_dom"/>
</dbReference>
<protein>
    <submittedName>
        <fullName evidence="7">ABC transporter substrate binding protein</fullName>
    </submittedName>
</protein>
<evidence type="ECO:0000256" key="1">
    <source>
        <dbReference type="ARBA" id="ARBA00004308"/>
    </source>
</evidence>
<evidence type="ECO:0000259" key="6">
    <source>
        <dbReference type="SMART" id="SM00062"/>
    </source>
</evidence>
<sequence>MSINDLFDKLNEEKLSRRTVLKVGAAVGVGMAGLGVAGCTSPSPTVTPTSTPLKVKDTVNIGYLITDHDSPFYIAATKIDGAQSYLEKYGMNINITNFSSGPEILTQIAGGKIDIGIAGVPPVILAYDKDPTVRIVTSVHKNGSGLFVKKGSGLAKFTDLKGKKVGTPGPGSIQDILVRELCKSNNLVYGTDVDAVKLPQGQWIGAVDAGTVDAVMGWEPFVTMAEMQGIGETILRSEDILPGHPCDSIVTTKGMIEQYPDSIKAFLRAHRDAVELIKNDPQKAAQIVSSKEWMNNEPAVERASMEHITFLYKPDEEYLAGFDRFSKVLKEELSLTKKVYTRDEIFDLSLVNGI</sequence>